<dbReference type="InterPro" id="IPR050882">
    <property type="entry name" value="Prepilin_peptidase/N-MTase"/>
</dbReference>
<dbReference type="Pfam" id="PF01478">
    <property type="entry name" value="Peptidase_A24"/>
    <property type="match status" value="1"/>
</dbReference>
<keyword evidence="2" id="KW-0472">Membrane</keyword>
<evidence type="ECO:0000256" key="1">
    <source>
        <dbReference type="ARBA" id="ARBA00005801"/>
    </source>
</evidence>
<keyword evidence="2" id="KW-0812">Transmembrane</keyword>
<dbReference type="PANTHER" id="PTHR30487">
    <property type="entry name" value="TYPE 4 PREPILIN-LIKE PROTEINS LEADER PEPTIDE-PROCESSING ENZYME"/>
    <property type="match status" value="1"/>
</dbReference>
<feature type="domain" description="Prepilin type IV endopeptidase peptidase" evidence="3">
    <location>
        <begin position="57"/>
        <end position="161"/>
    </location>
</feature>
<dbReference type="EC" id="3.4.23.43" evidence="4"/>
<comment type="caution">
    <text evidence="4">The sequence shown here is derived from an EMBL/GenBank/DDBJ whole genome shotgun (WGS) entry which is preliminary data.</text>
</comment>
<feature type="transmembrane region" description="Helical" evidence="2">
    <location>
        <begin position="34"/>
        <end position="65"/>
    </location>
</feature>
<keyword evidence="2" id="KW-1133">Transmembrane helix</keyword>
<dbReference type="InterPro" id="IPR000045">
    <property type="entry name" value="Prepilin_IV_endopep_pep"/>
</dbReference>
<feature type="transmembrane region" description="Helical" evidence="2">
    <location>
        <begin position="174"/>
        <end position="194"/>
    </location>
</feature>
<evidence type="ECO:0000313" key="5">
    <source>
        <dbReference type="Proteomes" id="UP001524478"/>
    </source>
</evidence>
<feature type="transmembrane region" description="Helical" evidence="2">
    <location>
        <begin position="107"/>
        <end position="127"/>
    </location>
</feature>
<accession>A0ABT1SEF6</accession>
<evidence type="ECO:0000259" key="3">
    <source>
        <dbReference type="Pfam" id="PF01478"/>
    </source>
</evidence>
<feature type="transmembrane region" description="Helical" evidence="2">
    <location>
        <begin position="77"/>
        <end position="95"/>
    </location>
</feature>
<dbReference type="RefSeq" id="WP_256312456.1">
    <property type="nucleotide sequence ID" value="NZ_JANGAC010000016.1"/>
</dbReference>
<proteinExistence type="inferred from homology"/>
<gene>
    <name evidence="4" type="ORF">NE686_17320</name>
</gene>
<dbReference type="GO" id="GO:0004190">
    <property type="term" value="F:aspartic-type endopeptidase activity"/>
    <property type="evidence" value="ECO:0007669"/>
    <property type="project" value="UniProtKB-EC"/>
</dbReference>
<dbReference type="Proteomes" id="UP001524478">
    <property type="component" value="Unassembled WGS sequence"/>
</dbReference>
<dbReference type="Gene3D" id="1.20.120.1220">
    <property type="match status" value="1"/>
</dbReference>
<feature type="transmembrane region" description="Helical" evidence="2">
    <location>
        <begin position="139"/>
        <end position="162"/>
    </location>
</feature>
<sequence length="195" mass="22046">MYIIVCIFFMVNLLLAKYIALVRGGDINTKIADIISLLIFCVLIITKGVNSLTIIPLILIPIYVYMSLIDIKYRLIYDEYVFFILQYYIIHAVILNNYSIKEIVIGALYPMILMSILCLATGGGLGGGDIKLFTLIGMIVGYPGILLVILMSSLIALLYLIIPLIKGKIKSLKYIFSYGPFIAISFYMFVFLLWR</sequence>
<evidence type="ECO:0000256" key="2">
    <source>
        <dbReference type="SAM" id="Phobius"/>
    </source>
</evidence>
<organism evidence="4 5">
    <name type="scientific">Tissierella carlieri</name>
    <dbReference type="NCBI Taxonomy" id="689904"/>
    <lineage>
        <taxon>Bacteria</taxon>
        <taxon>Bacillati</taxon>
        <taxon>Bacillota</taxon>
        <taxon>Tissierellia</taxon>
        <taxon>Tissierellales</taxon>
        <taxon>Tissierellaceae</taxon>
        <taxon>Tissierella</taxon>
    </lineage>
</organism>
<evidence type="ECO:0000313" key="4">
    <source>
        <dbReference type="EMBL" id="MCQ4924866.1"/>
    </source>
</evidence>
<reference evidence="4 5" key="1">
    <citation type="submission" date="2022-06" db="EMBL/GenBank/DDBJ databases">
        <title>Isolation of gut microbiota from human fecal samples.</title>
        <authorList>
            <person name="Pamer E.G."/>
            <person name="Barat B."/>
            <person name="Waligurski E."/>
            <person name="Medina S."/>
            <person name="Paddock L."/>
            <person name="Mostad J."/>
        </authorList>
    </citation>
    <scope>NUCLEOTIDE SEQUENCE [LARGE SCALE GENOMIC DNA]</scope>
    <source>
        <strain evidence="4 5">DFI.7.95</strain>
    </source>
</reference>
<dbReference type="EMBL" id="JANGAC010000016">
    <property type="protein sequence ID" value="MCQ4924866.1"/>
    <property type="molecule type" value="Genomic_DNA"/>
</dbReference>
<keyword evidence="5" id="KW-1185">Reference proteome</keyword>
<dbReference type="PANTHER" id="PTHR30487:SF0">
    <property type="entry name" value="PREPILIN LEADER PEPTIDASE_N-METHYLTRANSFERASE-RELATED"/>
    <property type="match status" value="1"/>
</dbReference>
<protein>
    <submittedName>
        <fullName evidence="4">Prepilin peptidase</fullName>
        <ecNumber evidence="4">3.4.23.43</ecNumber>
    </submittedName>
</protein>
<comment type="similarity">
    <text evidence="1">Belongs to the peptidase A24 family.</text>
</comment>
<keyword evidence="4" id="KW-0378">Hydrolase</keyword>
<name>A0ABT1SEF6_9FIRM</name>